<proteinExistence type="predicted"/>
<organism evidence="1 2">
    <name type="scientific">Parafrankia irregularis</name>
    <dbReference type="NCBI Taxonomy" id="795642"/>
    <lineage>
        <taxon>Bacteria</taxon>
        <taxon>Bacillati</taxon>
        <taxon>Actinomycetota</taxon>
        <taxon>Actinomycetes</taxon>
        <taxon>Frankiales</taxon>
        <taxon>Frankiaceae</taxon>
        <taxon>Parafrankia</taxon>
    </lineage>
</organism>
<gene>
    <name evidence="1" type="ORF">Ga0074812_14827</name>
</gene>
<protein>
    <recommendedName>
        <fullName evidence="3">PE family protein</fullName>
    </recommendedName>
</protein>
<evidence type="ECO:0000313" key="2">
    <source>
        <dbReference type="Proteomes" id="UP000198802"/>
    </source>
</evidence>
<evidence type="ECO:0000313" key="1">
    <source>
        <dbReference type="EMBL" id="CUU60827.1"/>
    </source>
</evidence>
<accession>A0A0S4QYX0</accession>
<keyword evidence="2" id="KW-1185">Reference proteome</keyword>
<evidence type="ECO:0008006" key="3">
    <source>
        <dbReference type="Google" id="ProtNLM"/>
    </source>
</evidence>
<dbReference type="AlphaFoldDB" id="A0A0S4QYX0"/>
<sequence length="121" mass="12334">MTAGPYLLVTDTVMDLGRAWATWQETQTELAGAARAYAAAIEAETEALVAYAAAVARGDLIDASVAQQARVALAAALSARETAARAVGAARSLVAVRAAQVVVDQARRVAASPVADPGVSR</sequence>
<dbReference type="Proteomes" id="UP000198802">
    <property type="component" value="Unassembled WGS sequence"/>
</dbReference>
<reference evidence="2" key="1">
    <citation type="submission" date="2015-11" db="EMBL/GenBank/DDBJ databases">
        <authorList>
            <person name="Varghese N."/>
        </authorList>
    </citation>
    <scope>NUCLEOTIDE SEQUENCE [LARGE SCALE GENOMIC DNA]</scope>
    <source>
        <strain evidence="2">DSM 45899</strain>
    </source>
</reference>
<dbReference type="RefSeq" id="WP_131799636.1">
    <property type="nucleotide sequence ID" value="NZ_FAOZ01000048.1"/>
</dbReference>
<name>A0A0S4QYX0_9ACTN</name>
<dbReference type="EMBL" id="FAOZ01000048">
    <property type="protein sequence ID" value="CUU60827.1"/>
    <property type="molecule type" value="Genomic_DNA"/>
</dbReference>